<name>A0AA48M2T8_9ZZZZ</name>
<protein>
    <recommendedName>
        <fullName evidence="2">DNA-binding protein</fullName>
    </recommendedName>
</protein>
<proteinExistence type="predicted"/>
<evidence type="ECO:0008006" key="2">
    <source>
        <dbReference type="Google" id="ProtNLM"/>
    </source>
</evidence>
<gene>
    <name evidence="1" type="ORF">AMST5_02466</name>
</gene>
<evidence type="ECO:0000313" key="1">
    <source>
        <dbReference type="EMBL" id="CAJ0872967.1"/>
    </source>
</evidence>
<reference evidence="1" key="1">
    <citation type="submission" date="2023-07" db="EMBL/GenBank/DDBJ databases">
        <authorList>
            <person name="Pelsma A.J. K."/>
        </authorList>
    </citation>
    <scope>NUCLEOTIDE SEQUENCE</scope>
</reference>
<organism evidence="1">
    <name type="scientific">freshwater sediment metagenome</name>
    <dbReference type="NCBI Taxonomy" id="556182"/>
    <lineage>
        <taxon>unclassified sequences</taxon>
        <taxon>metagenomes</taxon>
        <taxon>ecological metagenomes</taxon>
    </lineage>
</organism>
<sequence length="97" mass="10159">MTLGKNSATVIAAALDAFTRMPDDAKMRPDRAAEYLQTVFGFGSAKTLAKHRRLGGGPAFSKAGANIVLYTKGALDSWARSKISAPVSSTSESPRAA</sequence>
<dbReference type="EMBL" id="OY288114">
    <property type="protein sequence ID" value="CAJ0872967.1"/>
    <property type="molecule type" value="Genomic_DNA"/>
</dbReference>
<dbReference type="AlphaFoldDB" id="A0AA48M2T8"/>
<accession>A0AA48M2T8</accession>